<keyword evidence="14" id="KW-1185">Reference proteome</keyword>
<comment type="similarity">
    <text evidence="2">Belongs to the peptidase C40 family.</text>
</comment>
<dbReference type="Pfam" id="PF00877">
    <property type="entry name" value="NLPC_P60"/>
    <property type="match status" value="1"/>
</dbReference>
<dbReference type="Gene3D" id="3.90.1720.10">
    <property type="entry name" value="endopeptidase domain like (from Nostoc punctiforme)"/>
    <property type="match status" value="1"/>
</dbReference>
<dbReference type="GO" id="GO:0016020">
    <property type="term" value="C:membrane"/>
    <property type="evidence" value="ECO:0007669"/>
    <property type="project" value="UniProtKB-SubCell"/>
</dbReference>
<evidence type="ECO:0000256" key="1">
    <source>
        <dbReference type="ARBA" id="ARBA00004635"/>
    </source>
</evidence>
<evidence type="ECO:0000256" key="7">
    <source>
        <dbReference type="ARBA" id="ARBA00023136"/>
    </source>
</evidence>
<evidence type="ECO:0000256" key="8">
    <source>
        <dbReference type="ARBA" id="ARBA00023139"/>
    </source>
</evidence>
<evidence type="ECO:0000256" key="11">
    <source>
        <dbReference type="SAM" id="SignalP"/>
    </source>
</evidence>
<sequence>MGILRRIYLSLIICGLVTACSSAPKPNEDTTDVVSNHQAASSHHKTKKHKQTLANNPDLLRFYNEWHGTPYRWGGTKKSGIDCSAFVQKAFVKAYQLSLPRTTRQQSKQGVKLSWEEAQYGDLVFFKTTRTNYHVGIYIGNKQFMHVSTSKGVMISRTDNPYWASKFWQIRRVTL</sequence>
<keyword evidence="6" id="KW-0788">Thiol protease</keyword>
<dbReference type="PROSITE" id="PS51257">
    <property type="entry name" value="PROKAR_LIPOPROTEIN"/>
    <property type="match status" value="1"/>
</dbReference>
<evidence type="ECO:0000256" key="10">
    <source>
        <dbReference type="SAM" id="MobiDB-lite"/>
    </source>
</evidence>
<reference evidence="13 14" key="1">
    <citation type="submission" date="2015-01" db="EMBL/GenBank/DDBJ databases">
        <title>Draft genome of Vibrio mytili type strain CAIM 528.</title>
        <authorList>
            <person name="Gonzalez-Castillo A."/>
            <person name="Gomez-Gil B."/>
            <person name="Enciso-Ibarra J."/>
        </authorList>
    </citation>
    <scope>NUCLEOTIDE SEQUENCE [LARGE SCALE GENOMIC DNA]</scope>
    <source>
        <strain evidence="13 14">CAIM 528</strain>
    </source>
</reference>
<dbReference type="PANTHER" id="PTHR47360">
    <property type="entry name" value="MUREIN DD-ENDOPEPTIDASE MEPS/MUREIN LD-CARBOXYPEPTIDASE"/>
    <property type="match status" value="1"/>
</dbReference>
<evidence type="ECO:0000313" key="14">
    <source>
        <dbReference type="Proteomes" id="UP000031977"/>
    </source>
</evidence>
<feature type="region of interest" description="Disordered" evidence="10">
    <location>
        <begin position="27"/>
        <end position="51"/>
    </location>
</feature>
<dbReference type="InterPro" id="IPR000064">
    <property type="entry name" value="NLP_P60_dom"/>
</dbReference>
<keyword evidence="3" id="KW-0645">Protease</keyword>
<dbReference type="STRING" id="50718.SU60_03615"/>
<evidence type="ECO:0000256" key="5">
    <source>
        <dbReference type="ARBA" id="ARBA00022801"/>
    </source>
</evidence>
<dbReference type="OrthoDB" id="9807055at2"/>
<dbReference type="SUPFAM" id="SSF54001">
    <property type="entry name" value="Cysteine proteinases"/>
    <property type="match status" value="1"/>
</dbReference>
<keyword evidence="4 11" id="KW-0732">Signal</keyword>
<dbReference type="PROSITE" id="PS51935">
    <property type="entry name" value="NLPC_P60"/>
    <property type="match status" value="1"/>
</dbReference>
<keyword evidence="9" id="KW-0449">Lipoprotein</keyword>
<dbReference type="PANTHER" id="PTHR47360:SF3">
    <property type="entry name" value="MUREIN DD-ENDOPEPTIDASE MEPS_MUREIN LD-CARBOXYPEPTIDASE"/>
    <property type="match status" value="1"/>
</dbReference>
<feature type="compositionally biased region" description="Basic residues" evidence="10">
    <location>
        <begin position="42"/>
        <end position="51"/>
    </location>
</feature>
<evidence type="ECO:0000256" key="9">
    <source>
        <dbReference type="ARBA" id="ARBA00023288"/>
    </source>
</evidence>
<dbReference type="Proteomes" id="UP000031977">
    <property type="component" value="Unassembled WGS sequence"/>
</dbReference>
<feature type="signal peptide" evidence="11">
    <location>
        <begin position="1"/>
        <end position="19"/>
    </location>
</feature>
<dbReference type="InterPro" id="IPR038765">
    <property type="entry name" value="Papain-like_cys_pep_sf"/>
</dbReference>
<feature type="domain" description="NlpC/P60" evidence="12">
    <location>
        <begin position="53"/>
        <end position="174"/>
    </location>
</feature>
<evidence type="ECO:0000313" key="13">
    <source>
        <dbReference type="EMBL" id="KIN12045.1"/>
    </source>
</evidence>
<keyword evidence="5 13" id="KW-0378">Hydrolase</keyword>
<evidence type="ECO:0000256" key="2">
    <source>
        <dbReference type="ARBA" id="ARBA00007074"/>
    </source>
</evidence>
<evidence type="ECO:0000256" key="6">
    <source>
        <dbReference type="ARBA" id="ARBA00022807"/>
    </source>
</evidence>
<dbReference type="AlphaFoldDB" id="A0A0C3IAL9"/>
<name>A0A0C3IAL9_9VIBR</name>
<accession>A0A0C3IAL9</accession>
<evidence type="ECO:0000256" key="3">
    <source>
        <dbReference type="ARBA" id="ARBA00022670"/>
    </source>
</evidence>
<dbReference type="InterPro" id="IPR052062">
    <property type="entry name" value="Murein_DD/LD_carboxypeptidase"/>
</dbReference>
<evidence type="ECO:0000259" key="12">
    <source>
        <dbReference type="PROSITE" id="PS51935"/>
    </source>
</evidence>
<dbReference type="GO" id="GO:0006508">
    <property type="term" value="P:proteolysis"/>
    <property type="evidence" value="ECO:0007669"/>
    <property type="project" value="UniProtKB-KW"/>
</dbReference>
<proteinExistence type="inferred from homology"/>
<dbReference type="GO" id="GO:0008234">
    <property type="term" value="F:cysteine-type peptidase activity"/>
    <property type="evidence" value="ECO:0007669"/>
    <property type="project" value="UniProtKB-KW"/>
</dbReference>
<keyword evidence="8" id="KW-0564">Palmitate</keyword>
<dbReference type="RefSeq" id="WP_041154360.1">
    <property type="nucleotide sequence ID" value="NZ_CBCRVP010000008.1"/>
</dbReference>
<organism evidence="13 14">
    <name type="scientific">Vibrio mytili</name>
    <dbReference type="NCBI Taxonomy" id="50718"/>
    <lineage>
        <taxon>Bacteria</taxon>
        <taxon>Pseudomonadati</taxon>
        <taxon>Pseudomonadota</taxon>
        <taxon>Gammaproteobacteria</taxon>
        <taxon>Vibrionales</taxon>
        <taxon>Vibrionaceae</taxon>
        <taxon>Vibrio</taxon>
    </lineage>
</organism>
<comment type="subcellular location">
    <subcellularLocation>
        <location evidence="1">Membrane</location>
        <topology evidence="1">Lipid-anchor</topology>
    </subcellularLocation>
</comment>
<dbReference type="EMBL" id="JXOK01000008">
    <property type="protein sequence ID" value="KIN12045.1"/>
    <property type="molecule type" value="Genomic_DNA"/>
</dbReference>
<keyword evidence="7" id="KW-0472">Membrane</keyword>
<protein>
    <submittedName>
        <fullName evidence="13">Hydrolase</fullName>
    </submittedName>
</protein>
<comment type="caution">
    <text evidence="13">The sequence shown here is derived from an EMBL/GenBank/DDBJ whole genome shotgun (WGS) entry which is preliminary data.</text>
</comment>
<evidence type="ECO:0000256" key="4">
    <source>
        <dbReference type="ARBA" id="ARBA00022729"/>
    </source>
</evidence>
<gene>
    <name evidence="13" type="ORF">SU60_03615</name>
</gene>
<feature type="chain" id="PRO_5002165820" evidence="11">
    <location>
        <begin position="20"/>
        <end position="175"/>
    </location>
</feature>